<proteinExistence type="predicted"/>
<organism evidence="1 2">
    <name type="scientific">Phlebia brevispora</name>
    <dbReference type="NCBI Taxonomy" id="194682"/>
    <lineage>
        <taxon>Eukaryota</taxon>
        <taxon>Fungi</taxon>
        <taxon>Dikarya</taxon>
        <taxon>Basidiomycota</taxon>
        <taxon>Agaricomycotina</taxon>
        <taxon>Agaricomycetes</taxon>
        <taxon>Polyporales</taxon>
        <taxon>Meruliaceae</taxon>
        <taxon>Phlebia</taxon>
    </lineage>
</organism>
<reference evidence="1" key="1">
    <citation type="submission" date="2022-07" db="EMBL/GenBank/DDBJ databases">
        <title>Genome Sequence of Phlebia brevispora.</title>
        <authorList>
            <person name="Buettner E."/>
        </authorList>
    </citation>
    <scope>NUCLEOTIDE SEQUENCE</scope>
    <source>
        <strain evidence="1">MPL23</strain>
    </source>
</reference>
<protein>
    <submittedName>
        <fullName evidence="1">Uncharacterized protein</fullName>
    </submittedName>
</protein>
<keyword evidence="2" id="KW-1185">Reference proteome</keyword>
<gene>
    <name evidence="1" type="ORF">NM688_g1524</name>
</gene>
<comment type="caution">
    <text evidence="1">The sequence shown here is derived from an EMBL/GenBank/DDBJ whole genome shotgun (WGS) entry which is preliminary data.</text>
</comment>
<sequence length="1224" mass="133400">MSRIPPGLLYLTIYNPTLRPDTTIPPDDEDAEEQAHILFYTARERAVSRDKMLRQVGLAKALVNFSGMFCDVQECANVHSQSRRMIMLSPEPDFWIHACVEVAKTPRQVAAKSRNKAKSKESSPQTELTYDYHDGSINDLALKTQMLRGQQALELQLERFFTVWAWKWDIEDDLDFGDHLGVSLHPLHRSLTLILDNFAQEHLPPDAVSFALIPPHVIPSTRLLSSRYPDVLIRHVLSKIPPPPARPVETADSATDDKQTTLPAELPVSAAHDVRTHGHKSSSFMSMDMRNLKWMWNGLTFGKTASAKSTAPSTPAGHSATTPEPETSKEDGPGTPETKVEDVSQQKEVATVNAEVDTDSLRDAITSENVHSPASHTSSVKLPPLSPPLEHALTLEDTTTKELDAAPEQDEEEKAEVDQADLDAAPDESPSDESPMPVEHVSPVEAEPEVAVARPNPPTFLPLTVHLARADMPTETERKTVLHATSDHCTVAFVVEHSSDVDPTKLGDQAVDLFADLKRCIEEHGDMSSRDADSLPPTVTSILEKRTEHIISSGLFTSSSQPPLKSKSEHLFRGQELLHSDLDISEVFSRGQHPQHWHISRKGLGTNSSGEPVNGEVFMEVARKESTLTDVDNELATLVKRTVQVGPRRALKLAPFQTGLLSESAARPGRCMACCSLAIGPMLFKSGIAQSAVSDERRDDHILSTTILVSLCEATLRNVVGAVIIVRGGDRQYLPQYTFFAPMDQDTSITVLGEQQEFQLGTLLRSIYLNDTSPSFIQGIWGETSLFNESEVTVRADASVNGGNLISSAVALSQGLWPPSSQEALQLANGTVVFSPLGGYQYVPIESVDPDEEPTLNALPGCMAWNERNNQLSSSAAFATKAADSASLLSQLGQYYPIAPPTLAQIGDVYDYMNVMAIHNATYASTLPSGYLEQARVLNDWLALNVFTDSNVTGVGNGASKVNLTEIDRNKVVAIVAGLSIMNDIVSTLYAMEDDSYAGKMFIDVVSFEPFVSLMNMTGVFESLPEPATVDYASALIFELRSTLSGQLSVRLNFKNGTSDDAFHTYPMNFNYWNGSDIPLDLFTGYFSSVRINNWYAWCSLCQNNQSTTCMGANLAAALANSTANSNGTSSLPQNTSSGLESAASTGGHKTFSPVGAGFLGAGLAIVVLSAIFGFLVFLGVFSYGGARKLHRFSNTSYRQRKRRVGDEMELHSEVNSVVGLKVS</sequence>
<accession>A0ACC1TBJ2</accession>
<dbReference type="Proteomes" id="UP001148662">
    <property type="component" value="Unassembled WGS sequence"/>
</dbReference>
<name>A0ACC1TBJ2_9APHY</name>
<dbReference type="EMBL" id="JANHOG010000166">
    <property type="protein sequence ID" value="KAJ3557338.1"/>
    <property type="molecule type" value="Genomic_DNA"/>
</dbReference>
<evidence type="ECO:0000313" key="2">
    <source>
        <dbReference type="Proteomes" id="UP001148662"/>
    </source>
</evidence>
<evidence type="ECO:0000313" key="1">
    <source>
        <dbReference type="EMBL" id="KAJ3557338.1"/>
    </source>
</evidence>